<reference evidence="2" key="1">
    <citation type="submission" date="2014-11" db="EMBL/GenBank/DDBJ databases">
        <authorList>
            <person name="Amaro Gonzalez C."/>
        </authorList>
    </citation>
    <scope>NUCLEOTIDE SEQUENCE</scope>
</reference>
<feature type="compositionally biased region" description="Basic and acidic residues" evidence="1">
    <location>
        <begin position="33"/>
        <end position="46"/>
    </location>
</feature>
<feature type="region of interest" description="Disordered" evidence="1">
    <location>
        <begin position="1"/>
        <end position="20"/>
    </location>
</feature>
<evidence type="ECO:0000313" key="2">
    <source>
        <dbReference type="EMBL" id="JAH42678.1"/>
    </source>
</evidence>
<reference evidence="2" key="2">
    <citation type="journal article" date="2015" name="Fish Shellfish Immunol.">
        <title>Early steps in the European eel (Anguilla anguilla)-Vibrio vulnificus interaction in the gills: Role of the RtxA13 toxin.</title>
        <authorList>
            <person name="Callol A."/>
            <person name="Pajuelo D."/>
            <person name="Ebbesson L."/>
            <person name="Teles M."/>
            <person name="MacKenzie S."/>
            <person name="Amaro C."/>
        </authorList>
    </citation>
    <scope>NUCLEOTIDE SEQUENCE</scope>
</reference>
<sequence length="67" mass="7290">MDGMHRASQSGTLKELDRSVSGTDWAASDDFFSDSKRSRDSSKELSRSDIPVINVLASVAELDVEEG</sequence>
<accession>A0A0E9SQ63</accession>
<dbReference type="AlphaFoldDB" id="A0A0E9SQ63"/>
<organism evidence="2">
    <name type="scientific">Anguilla anguilla</name>
    <name type="common">European freshwater eel</name>
    <name type="synonym">Muraena anguilla</name>
    <dbReference type="NCBI Taxonomy" id="7936"/>
    <lineage>
        <taxon>Eukaryota</taxon>
        <taxon>Metazoa</taxon>
        <taxon>Chordata</taxon>
        <taxon>Craniata</taxon>
        <taxon>Vertebrata</taxon>
        <taxon>Euteleostomi</taxon>
        <taxon>Actinopterygii</taxon>
        <taxon>Neopterygii</taxon>
        <taxon>Teleostei</taxon>
        <taxon>Anguilliformes</taxon>
        <taxon>Anguillidae</taxon>
        <taxon>Anguilla</taxon>
    </lineage>
</organism>
<feature type="region of interest" description="Disordered" evidence="1">
    <location>
        <begin position="25"/>
        <end position="46"/>
    </location>
</feature>
<name>A0A0E9SQ63_ANGAN</name>
<dbReference type="EMBL" id="GBXM01065899">
    <property type="protein sequence ID" value="JAH42678.1"/>
    <property type="molecule type" value="Transcribed_RNA"/>
</dbReference>
<proteinExistence type="predicted"/>
<evidence type="ECO:0000256" key="1">
    <source>
        <dbReference type="SAM" id="MobiDB-lite"/>
    </source>
</evidence>
<protein>
    <submittedName>
        <fullName evidence="2">Uncharacterized protein</fullName>
    </submittedName>
</protein>